<gene>
    <name evidence="2" type="ORF">Fmac_024082</name>
</gene>
<evidence type="ECO:0000313" key="3">
    <source>
        <dbReference type="Proteomes" id="UP001603857"/>
    </source>
</evidence>
<dbReference type="InterPro" id="IPR024462">
    <property type="entry name" value="GH116_N"/>
</dbReference>
<proteinExistence type="predicted"/>
<evidence type="ECO:0000259" key="1">
    <source>
        <dbReference type="Pfam" id="PF12215"/>
    </source>
</evidence>
<sequence length="97" mass="11345">MSIYTYTGVAAYQEDLKVSSDKGKLFLAHVKRHLSWPISSLSSKKPDDQGISSWGWNLSGQHSTYHALFPRAWTIYDEFPWWKLGFFRRSCERTIQD</sequence>
<dbReference type="Pfam" id="PF12215">
    <property type="entry name" value="Glyco_hydr_116N"/>
    <property type="match status" value="1"/>
</dbReference>
<feature type="domain" description="Glycosyl-hydrolase family 116 N-terminal" evidence="1">
    <location>
        <begin position="38"/>
        <end position="78"/>
    </location>
</feature>
<comment type="caution">
    <text evidence="2">The sequence shown here is derived from an EMBL/GenBank/DDBJ whole genome shotgun (WGS) entry which is preliminary data.</text>
</comment>
<organism evidence="2 3">
    <name type="scientific">Flemingia macrophylla</name>
    <dbReference type="NCBI Taxonomy" id="520843"/>
    <lineage>
        <taxon>Eukaryota</taxon>
        <taxon>Viridiplantae</taxon>
        <taxon>Streptophyta</taxon>
        <taxon>Embryophyta</taxon>
        <taxon>Tracheophyta</taxon>
        <taxon>Spermatophyta</taxon>
        <taxon>Magnoliopsida</taxon>
        <taxon>eudicotyledons</taxon>
        <taxon>Gunneridae</taxon>
        <taxon>Pentapetalae</taxon>
        <taxon>rosids</taxon>
        <taxon>fabids</taxon>
        <taxon>Fabales</taxon>
        <taxon>Fabaceae</taxon>
        <taxon>Papilionoideae</taxon>
        <taxon>50 kb inversion clade</taxon>
        <taxon>NPAAA clade</taxon>
        <taxon>indigoferoid/millettioid clade</taxon>
        <taxon>Phaseoleae</taxon>
        <taxon>Flemingia</taxon>
    </lineage>
</organism>
<evidence type="ECO:0000313" key="2">
    <source>
        <dbReference type="EMBL" id="KAL2325024.1"/>
    </source>
</evidence>
<reference evidence="2 3" key="1">
    <citation type="submission" date="2024-08" db="EMBL/GenBank/DDBJ databases">
        <title>Insights into the chromosomal genome structure of Flemingia macrophylla.</title>
        <authorList>
            <person name="Ding Y."/>
            <person name="Zhao Y."/>
            <person name="Bi W."/>
            <person name="Wu M."/>
            <person name="Zhao G."/>
            <person name="Gong Y."/>
            <person name="Li W."/>
            <person name="Zhang P."/>
        </authorList>
    </citation>
    <scope>NUCLEOTIDE SEQUENCE [LARGE SCALE GENOMIC DNA]</scope>
    <source>
        <strain evidence="2">DYQJB</strain>
        <tissue evidence="2">Leaf</tissue>
    </source>
</reference>
<keyword evidence="3" id="KW-1185">Reference proteome</keyword>
<dbReference type="EMBL" id="JBGMDY010000008">
    <property type="protein sequence ID" value="KAL2325024.1"/>
    <property type="molecule type" value="Genomic_DNA"/>
</dbReference>
<dbReference type="AlphaFoldDB" id="A0ABD1LNE7"/>
<name>A0ABD1LNE7_9FABA</name>
<protein>
    <recommendedName>
        <fullName evidence="1">Glycosyl-hydrolase family 116 N-terminal domain-containing protein</fullName>
    </recommendedName>
</protein>
<dbReference type="Proteomes" id="UP001603857">
    <property type="component" value="Unassembled WGS sequence"/>
</dbReference>
<accession>A0ABD1LNE7</accession>